<gene>
    <name evidence="1" type="ORF">MAA8898_00886</name>
</gene>
<evidence type="ECO:0000313" key="2">
    <source>
        <dbReference type="Proteomes" id="UP000207598"/>
    </source>
</evidence>
<keyword evidence="2" id="KW-1185">Reference proteome</keyword>
<dbReference type="Proteomes" id="UP000207598">
    <property type="component" value="Unassembled WGS sequence"/>
</dbReference>
<dbReference type="RefSeq" id="WP_141194788.1">
    <property type="nucleotide sequence ID" value="NZ_FXYF01000002.1"/>
</dbReference>
<accession>A0A238K0S6</accession>
<protein>
    <submittedName>
        <fullName evidence="1">Uncharacterized protein</fullName>
    </submittedName>
</protein>
<reference evidence="1 2" key="1">
    <citation type="submission" date="2017-05" db="EMBL/GenBank/DDBJ databases">
        <authorList>
            <person name="Song R."/>
            <person name="Chenine A.L."/>
            <person name="Ruprecht R.M."/>
        </authorList>
    </citation>
    <scope>NUCLEOTIDE SEQUENCE [LARGE SCALE GENOMIC DNA]</scope>
    <source>
        <strain evidence="1 2">CECT 8898</strain>
    </source>
</reference>
<organism evidence="1 2">
    <name type="scientific">Maliponia aquimaris</name>
    <dbReference type="NCBI Taxonomy" id="1673631"/>
    <lineage>
        <taxon>Bacteria</taxon>
        <taxon>Pseudomonadati</taxon>
        <taxon>Pseudomonadota</taxon>
        <taxon>Alphaproteobacteria</taxon>
        <taxon>Rhodobacterales</taxon>
        <taxon>Paracoccaceae</taxon>
        <taxon>Maliponia</taxon>
    </lineage>
</organism>
<dbReference type="EMBL" id="FXYF01000002">
    <property type="protein sequence ID" value="SMX36490.1"/>
    <property type="molecule type" value="Genomic_DNA"/>
</dbReference>
<evidence type="ECO:0000313" key="1">
    <source>
        <dbReference type="EMBL" id="SMX36490.1"/>
    </source>
</evidence>
<dbReference type="AlphaFoldDB" id="A0A238K0S6"/>
<dbReference type="OrthoDB" id="7872805at2"/>
<name>A0A238K0S6_9RHOB</name>
<proteinExistence type="predicted"/>
<sequence length="659" mass="70800">MYTVTPIGSCRITTPLKLGQASHGLRLNLGRSYGYCHSPAEAVQQARFLRGELDIPAEVWPLVSRSRDRDETAGQEHAQSDLYLVEISSAKELTLDGFSIQLNYLRAGFAEFFADTDRARRYWDLAETGDSAATEEFLAKTWGRNRKQRAEAATLSRIRRRLVTPDSLRADLQTLAALLTEVVFVTHVDAVTPDGQVIASRSALIGMLRAETRALGLPCYDPTELMVEYGQAAALEDDSTSLAHFTPEFSAALMADWMRQHVAPRTARMAATRPEALAAQVAAAIAETRLVEAQARLTALPKDAPQTATLTRDLNDSQAKALAACAAETGTDPVDRLRRAARLGAFETVAAIMDSLPGGTDALPCPILTELALAAVDAGEVAQAATLAIAACRANGTAPRPLRILADLASDHGLALARRVTRDELARIQAQLTDAQIAEALAHPRAPVSTLIAAALPGDRMARIAERTGPKTAARALTRWRTLQGKGRLRDPALVALLDRWTGEAMALPDPLDRARALAVLRTADARHPGLRAALRGARGDLVFRIRALGRAQDLAALLALEPEVRLLPAAGAEFDLWCARLHAAAGNDDHAITSGLAAAEAMPDNINIWVLLMRAATRTGDKPLADRAAAQVVQLSGSETCKLRTEALKVRSNLNVEV</sequence>